<evidence type="ECO:0000256" key="5">
    <source>
        <dbReference type="ARBA" id="ARBA00022737"/>
    </source>
</evidence>
<evidence type="ECO:0000256" key="3">
    <source>
        <dbReference type="ARBA" id="ARBA00022490"/>
    </source>
</evidence>
<keyword evidence="6" id="KW-0810">Translation regulation</keyword>
<feature type="region of interest" description="Disordered" evidence="12">
    <location>
        <begin position="1"/>
        <end position="133"/>
    </location>
</feature>
<evidence type="ECO:0000313" key="14">
    <source>
        <dbReference type="EMBL" id="KAG8518332.1"/>
    </source>
</evidence>
<sequence length="455" mass="47955">YACPGPQPKGEQGHGRKGRDEIYVKKKKPTQNKKPPICSGRGSGGVRSSQKAVLYARADHAEGCGAESSPPDGDSWSREGGGLHIPACPAEGPTGRDSGLGPGPSASAAAVTVAPAGTEEGMSEEEQGSGTTTGCGLPSIEQMLAANPGKTPISLLQEYGTRIGKTPVYDLLKAEGQAHQPNFTFRVTVGDTSCTGQGPSKKAAKHKAAEVALKHLKGGSMLEPALEDSRSPPMEVQPPVSPQQSECNPVGALQELVVQKGWRLPEYTVTQESGPAHRKEFTMTCRVERFVEIGSGTSKKLAKRNAAAKMLLRVHTVPLDARDGNEAEPDDDHFSIGVGSRLDGFRNRGPGCTWDSLRNSVGEKILSLRSCSLDSLGALGSACCSVLSELSEEQAFHVSYLDIEELSLSGLCQCLVELSTQPATVCHGSATTREAARGEAARRALQYLKIMAGSK</sequence>
<proteinExistence type="inferred from homology"/>
<dbReference type="InterPro" id="IPR028605">
    <property type="entry name" value="TRBP2"/>
</dbReference>
<name>A0A8J6DQR8_GALPY</name>
<dbReference type="GO" id="GO:0035197">
    <property type="term" value="F:siRNA binding"/>
    <property type="evidence" value="ECO:0007669"/>
    <property type="project" value="InterPro"/>
</dbReference>
<feature type="region of interest" description="Disordered" evidence="12">
    <location>
        <begin position="224"/>
        <end position="247"/>
    </location>
</feature>
<feature type="domain" description="DRBM" evidence="13">
    <location>
        <begin position="382"/>
        <end position="450"/>
    </location>
</feature>
<dbReference type="GO" id="GO:1903798">
    <property type="term" value="P:regulation of miRNA processing"/>
    <property type="evidence" value="ECO:0007669"/>
    <property type="project" value="InterPro"/>
</dbReference>
<evidence type="ECO:0000256" key="9">
    <source>
        <dbReference type="ARBA" id="ARBA00023242"/>
    </source>
</evidence>
<evidence type="ECO:0000256" key="8">
    <source>
        <dbReference type="ARBA" id="ARBA00023158"/>
    </source>
</evidence>
<evidence type="ECO:0000256" key="6">
    <source>
        <dbReference type="ARBA" id="ARBA00022845"/>
    </source>
</evidence>
<feature type="domain" description="DRBM" evidence="13">
    <location>
        <begin position="248"/>
        <end position="316"/>
    </location>
</feature>
<dbReference type="OrthoDB" id="10056847at2759"/>
<dbReference type="CDD" id="cd19890">
    <property type="entry name" value="DSRM_TARBP2_rpt1"/>
    <property type="match status" value="1"/>
</dbReference>
<dbReference type="FunFam" id="3.30.160.20:FF:000019">
    <property type="entry name" value="RISC-loading complex subunit TARBP2"/>
    <property type="match status" value="1"/>
</dbReference>
<comment type="function">
    <text evidence="10">Required for formation of the RNA induced silencing complex (RISC). Component of the RISC loading complex (RLC), also known as the micro-RNA (miRNA) loading complex (miRLC), which is composed of DICER1, AGO2 and TARBP2. Within the RLC/miRLC, DICER1 and TARBP2 are required to process precursor miRNAs (pre-miRNAs) to mature miRNAs and then load them onto AGO2. AGO2 bound to the mature miRNA constitutes the minimal RISC and may subsequently dissociate from DICER1 and TARBP2. May also play a role in the production of short interfering RNAs (siRNAs) from double-stranded RNA (dsRNA) by DICER1. Binds in vitro to the PRM1 3'-UTR. Seems to act as a repressor of translation. For some pre-miRNA substrates, may also alter the choice of cleavage site by DICER1. Negatively regulates IRF7-mediated IFN-beta signaling triggered by viral infection by inhibiting the phosphorylation of IRF7 and promoting its 'Lys'-48-linked ubiquitination and degradation.</text>
</comment>
<dbReference type="SUPFAM" id="SSF54768">
    <property type="entry name" value="dsRNA-binding domain-like"/>
    <property type="match status" value="3"/>
</dbReference>
<dbReference type="EMBL" id="JAGFMF010011636">
    <property type="protein sequence ID" value="KAG8518332.1"/>
    <property type="molecule type" value="Genomic_DNA"/>
</dbReference>
<dbReference type="GO" id="GO:0005634">
    <property type="term" value="C:nucleus"/>
    <property type="evidence" value="ECO:0007669"/>
    <property type="project" value="UniProtKB-SubCell"/>
</dbReference>
<dbReference type="InterPro" id="IPR051247">
    <property type="entry name" value="RLC_Component"/>
</dbReference>
<dbReference type="GO" id="GO:0006417">
    <property type="term" value="P:regulation of translation"/>
    <property type="evidence" value="ECO:0007669"/>
    <property type="project" value="UniProtKB-KW"/>
</dbReference>
<evidence type="ECO:0000256" key="10">
    <source>
        <dbReference type="ARBA" id="ARBA00054902"/>
    </source>
</evidence>
<dbReference type="GO" id="GO:0046782">
    <property type="term" value="P:regulation of viral transcription"/>
    <property type="evidence" value="ECO:0007669"/>
    <property type="project" value="InterPro"/>
</dbReference>
<feature type="compositionally biased region" description="Low complexity" evidence="12">
    <location>
        <begin position="103"/>
        <end position="120"/>
    </location>
</feature>
<keyword evidence="3" id="KW-0963">Cytoplasm</keyword>
<comment type="subcellular location">
    <subcellularLocation>
        <location evidence="2">Cytoplasm</location>
    </subcellularLocation>
    <subcellularLocation>
        <location evidence="1">Nucleus</location>
    </subcellularLocation>
</comment>
<protein>
    <submittedName>
        <fullName evidence="14">RISC-loading complex subunit TARBP2</fullName>
    </submittedName>
</protein>
<evidence type="ECO:0000259" key="13">
    <source>
        <dbReference type="PROSITE" id="PS50137"/>
    </source>
</evidence>
<keyword evidence="4" id="KW-0597">Phosphoprotein</keyword>
<keyword evidence="15" id="KW-1185">Reference proteome</keyword>
<dbReference type="Pfam" id="PF00035">
    <property type="entry name" value="dsrm"/>
    <property type="match status" value="2"/>
</dbReference>
<dbReference type="Proteomes" id="UP000700334">
    <property type="component" value="Unassembled WGS sequence"/>
</dbReference>
<dbReference type="CDD" id="cd19893">
    <property type="entry name" value="DSRM_TARBP2_rpt3"/>
    <property type="match status" value="1"/>
</dbReference>
<dbReference type="InterPro" id="IPR044471">
    <property type="entry name" value="TRBP2_DSRM_3"/>
</dbReference>
<dbReference type="GO" id="GO:0016442">
    <property type="term" value="C:RISC complex"/>
    <property type="evidence" value="ECO:0007669"/>
    <property type="project" value="UniProtKB-ARBA"/>
</dbReference>
<keyword evidence="5" id="KW-0677">Repeat</keyword>
<dbReference type="GO" id="GO:0070578">
    <property type="term" value="C:RISC-loading complex"/>
    <property type="evidence" value="ECO:0007669"/>
    <property type="project" value="InterPro"/>
</dbReference>
<evidence type="ECO:0000256" key="7">
    <source>
        <dbReference type="ARBA" id="ARBA00022884"/>
    </source>
</evidence>
<evidence type="ECO:0000256" key="2">
    <source>
        <dbReference type="ARBA" id="ARBA00004496"/>
    </source>
</evidence>
<keyword evidence="9" id="KW-0539">Nucleus</keyword>
<dbReference type="GO" id="GO:0030422">
    <property type="term" value="P:siRNA processing"/>
    <property type="evidence" value="ECO:0007669"/>
    <property type="project" value="TreeGrafter"/>
</dbReference>
<keyword evidence="7 11" id="KW-0694">RNA-binding</keyword>
<dbReference type="GO" id="GO:0003725">
    <property type="term" value="F:double-stranded RNA binding"/>
    <property type="evidence" value="ECO:0007669"/>
    <property type="project" value="InterPro"/>
</dbReference>
<dbReference type="HAMAP" id="MF_03034">
    <property type="entry name" value="TRBP2"/>
    <property type="match status" value="1"/>
</dbReference>
<comment type="caution">
    <text evidence="14">The sequence shown here is derived from an EMBL/GenBank/DDBJ whole genome shotgun (WGS) entry which is preliminary data.</text>
</comment>
<feature type="non-terminal residue" evidence="14">
    <location>
        <position position="455"/>
    </location>
</feature>
<gene>
    <name evidence="14" type="ORF">J0S82_002433</name>
</gene>
<dbReference type="GO" id="GO:0070883">
    <property type="term" value="F:pre-miRNA binding"/>
    <property type="evidence" value="ECO:0007669"/>
    <property type="project" value="InterPro"/>
</dbReference>
<evidence type="ECO:0000313" key="15">
    <source>
        <dbReference type="Proteomes" id="UP000700334"/>
    </source>
</evidence>
<dbReference type="PANTHER" id="PTHR46205">
    <property type="entry name" value="LOQUACIOUS, ISOFORM B"/>
    <property type="match status" value="1"/>
</dbReference>
<evidence type="ECO:0000256" key="4">
    <source>
        <dbReference type="ARBA" id="ARBA00022553"/>
    </source>
</evidence>
<feature type="domain" description="DRBM" evidence="13">
    <location>
        <begin position="151"/>
        <end position="218"/>
    </location>
</feature>
<accession>A0A8J6DQR8</accession>
<reference evidence="14" key="1">
    <citation type="journal article" date="2021" name="Evol. Appl.">
        <title>The genome of the Pyrenean desman and the effects of bottlenecks and inbreeding on the genomic landscape of an endangered species.</title>
        <authorList>
            <person name="Escoda L."/>
            <person name="Castresana J."/>
        </authorList>
    </citation>
    <scope>NUCLEOTIDE SEQUENCE</scope>
    <source>
        <strain evidence="14">IBE-C5619</strain>
    </source>
</reference>
<dbReference type="AlphaFoldDB" id="A0A8J6DQR8"/>
<dbReference type="InterPro" id="IPR044470">
    <property type="entry name" value="TRBP2_DSRM_2"/>
</dbReference>
<dbReference type="SMART" id="SM00358">
    <property type="entry name" value="DSRM"/>
    <property type="match status" value="3"/>
</dbReference>
<dbReference type="InterPro" id="IPR044469">
    <property type="entry name" value="TRBP2_DSRM_1"/>
</dbReference>
<dbReference type="CDD" id="cd10844">
    <property type="entry name" value="DSRM_TARBP2_rpt2"/>
    <property type="match status" value="1"/>
</dbReference>
<dbReference type="Gene3D" id="3.30.160.20">
    <property type="match status" value="3"/>
</dbReference>
<dbReference type="GO" id="GO:0005737">
    <property type="term" value="C:cytoplasm"/>
    <property type="evidence" value="ECO:0007669"/>
    <property type="project" value="UniProtKB-SubCell"/>
</dbReference>
<organism evidence="14 15">
    <name type="scientific">Galemys pyrenaicus</name>
    <name type="common">Iberian desman</name>
    <name type="synonym">Pyrenean desman</name>
    <dbReference type="NCBI Taxonomy" id="202257"/>
    <lineage>
        <taxon>Eukaryota</taxon>
        <taxon>Metazoa</taxon>
        <taxon>Chordata</taxon>
        <taxon>Craniata</taxon>
        <taxon>Vertebrata</taxon>
        <taxon>Euteleostomi</taxon>
        <taxon>Mammalia</taxon>
        <taxon>Eutheria</taxon>
        <taxon>Laurasiatheria</taxon>
        <taxon>Eulipotyphla</taxon>
        <taxon>Talpidae</taxon>
        <taxon>Galemys</taxon>
    </lineage>
</organism>
<evidence type="ECO:0000256" key="1">
    <source>
        <dbReference type="ARBA" id="ARBA00004123"/>
    </source>
</evidence>
<feature type="compositionally biased region" description="Basic and acidic residues" evidence="12">
    <location>
        <begin position="11"/>
        <end position="24"/>
    </location>
</feature>
<dbReference type="PANTHER" id="PTHR46205:SF1">
    <property type="entry name" value="RISC-LOADING COMPLEX SUBUNIT TARBP2"/>
    <property type="match status" value="1"/>
</dbReference>
<dbReference type="FunFam" id="3.30.160.20:FF:000018">
    <property type="entry name" value="RISC-loading complex subunit TARBP2 isoform X3"/>
    <property type="match status" value="1"/>
</dbReference>
<evidence type="ECO:0000256" key="11">
    <source>
        <dbReference type="PROSITE-ProRule" id="PRU00266"/>
    </source>
</evidence>
<dbReference type="FunFam" id="3.30.160.20:FF:000120">
    <property type="entry name" value="RISC-loading complex subunit TARBP2"/>
    <property type="match status" value="1"/>
</dbReference>
<dbReference type="GO" id="GO:0070921">
    <property type="term" value="P:regulation of siRNA processing"/>
    <property type="evidence" value="ECO:0007669"/>
    <property type="project" value="InterPro"/>
</dbReference>
<evidence type="ECO:0000256" key="12">
    <source>
        <dbReference type="SAM" id="MobiDB-lite"/>
    </source>
</evidence>
<dbReference type="PROSITE" id="PS50137">
    <property type="entry name" value="DS_RBD"/>
    <property type="match status" value="3"/>
</dbReference>
<keyword evidence="8" id="KW-0943">RNA-mediated gene silencing</keyword>
<dbReference type="InterPro" id="IPR014720">
    <property type="entry name" value="dsRBD_dom"/>
</dbReference>